<dbReference type="STRING" id="1266370.NITGR_950008"/>
<dbReference type="InterPro" id="IPR050237">
    <property type="entry name" value="ATP-dep_AMP-bd_enzyme"/>
</dbReference>
<evidence type="ECO:0000259" key="1">
    <source>
        <dbReference type="Pfam" id="PF00501"/>
    </source>
</evidence>
<dbReference type="NCBIfam" id="NF006754">
    <property type="entry name" value="PRK09274.1"/>
    <property type="match status" value="1"/>
</dbReference>
<dbReference type="PANTHER" id="PTHR43767">
    <property type="entry name" value="LONG-CHAIN-FATTY-ACID--COA LIGASE"/>
    <property type="match status" value="1"/>
</dbReference>
<dbReference type="EMBL" id="CAQJ01000105">
    <property type="protein sequence ID" value="CCQ92050.1"/>
    <property type="molecule type" value="Genomic_DNA"/>
</dbReference>
<keyword evidence="3" id="KW-1185">Reference proteome</keyword>
<sequence>MTTPSVENIASLVDHLAATIPNRDALVVPRSGSCRRITFRQLQRETHRLADGLRQSGLDHGDRVLVMVPFGIEFVTLTFALFRIGAVPVLIDPGLDRKQVLTSIENVAPTGFIGVPMAHLARLVYRRHFKSVTQWVTVGRRWLWSGITLRSLRARGGRDAVPVATRPDDPAAILFTSGSTGPPKGVLYTHRMFTLQVEKIKQLYGITIGEVDLPTFPLFGLFGVGLGMTCVLPDMDPTRPAKVNPENILGPIKQFNITSSFGSPALWDTVARYCIEHGRNLEPLKRILIAGAPVPGSLLERFDRILAPDAKVHTPYGATEALPVCSIERREVVDETWTRTQEGAGTCVGKPVEGVDLRILHITDDPIPEWNASLEAAPGTIGEIAVSGPWVTRQYAVLDEANRLSKIKEGERTWHRMGDVGYLDEQGRLWFCGRKSHRIETETGSLFTIVCEAIFNRLPEVRRSALVGVGRKGQQIPVVVVELHDPPSIKDPAVKTRLLAELLELGSANPVTRPIDMVLFHPGFPVDIRHNAKINREKLADWAAVKLADR</sequence>
<dbReference type="InParanoid" id="M1YNF9"/>
<dbReference type="InterPro" id="IPR042099">
    <property type="entry name" value="ANL_N_sf"/>
</dbReference>
<feature type="domain" description="AMP-dependent synthetase/ligase" evidence="1">
    <location>
        <begin position="17"/>
        <end position="395"/>
    </location>
</feature>
<organism evidence="2 3">
    <name type="scientific">Nitrospina gracilis (strain 3/211)</name>
    <dbReference type="NCBI Taxonomy" id="1266370"/>
    <lineage>
        <taxon>Bacteria</taxon>
        <taxon>Pseudomonadati</taxon>
        <taxon>Nitrospinota/Tectimicrobiota group</taxon>
        <taxon>Nitrospinota</taxon>
        <taxon>Nitrospinia</taxon>
        <taxon>Nitrospinales</taxon>
        <taxon>Nitrospinaceae</taxon>
        <taxon>Nitrospina</taxon>
    </lineage>
</organism>
<dbReference type="InterPro" id="IPR020845">
    <property type="entry name" value="AMP-binding_CS"/>
</dbReference>
<keyword evidence="2" id="KW-0436">Ligase</keyword>
<dbReference type="OrthoDB" id="9799237at2"/>
<accession>M1YNF9</accession>
<dbReference type="AlphaFoldDB" id="M1YNF9"/>
<dbReference type="RefSeq" id="WP_005011517.1">
    <property type="nucleotide sequence ID" value="NZ_HG422173.1"/>
</dbReference>
<protein>
    <submittedName>
        <fullName evidence="2">AMP-dependent synthetase and ligase</fullName>
    </submittedName>
</protein>
<dbReference type="SUPFAM" id="SSF56801">
    <property type="entry name" value="Acetyl-CoA synthetase-like"/>
    <property type="match status" value="1"/>
</dbReference>
<evidence type="ECO:0000313" key="3">
    <source>
        <dbReference type="Proteomes" id="UP000011704"/>
    </source>
</evidence>
<dbReference type="PROSITE" id="PS00455">
    <property type="entry name" value="AMP_BINDING"/>
    <property type="match status" value="1"/>
</dbReference>
<gene>
    <name evidence="2" type="ORF">NITGR_950008</name>
</gene>
<dbReference type="GO" id="GO:0016874">
    <property type="term" value="F:ligase activity"/>
    <property type="evidence" value="ECO:0007669"/>
    <property type="project" value="UniProtKB-KW"/>
</dbReference>
<dbReference type="HOGENOM" id="CLU_000022_59_12_0"/>
<dbReference type="PANTHER" id="PTHR43767:SF1">
    <property type="entry name" value="NONRIBOSOMAL PEPTIDE SYNTHASE PES1 (EUROFUNG)-RELATED"/>
    <property type="match status" value="1"/>
</dbReference>
<dbReference type="Proteomes" id="UP000011704">
    <property type="component" value="Unassembled WGS sequence"/>
</dbReference>
<dbReference type="InterPro" id="IPR000873">
    <property type="entry name" value="AMP-dep_synth/lig_dom"/>
</dbReference>
<proteinExistence type="predicted"/>
<dbReference type="Pfam" id="PF00501">
    <property type="entry name" value="AMP-binding"/>
    <property type="match status" value="1"/>
</dbReference>
<comment type="caution">
    <text evidence="2">The sequence shown here is derived from an EMBL/GenBank/DDBJ whole genome shotgun (WGS) entry which is preliminary data.</text>
</comment>
<reference evidence="2 3" key="1">
    <citation type="journal article" date="2013" name="Front. Microbiol.">
        <title>The genome of Nitrospina gracilis illuminates the metabolism and evolution of the major marine nitrite oxidizer.</title>
        <authorList>
            <person name="Luecker S."/>
            <person name="Nowka B."/>
            <person name="Rattei T."/>
            <person name="Spieck E."/>
            <person name="and Daims H."/>
        </authorList>
    </citation>
    <scope>NUCLEOTIDE SEQUENCE [LARGE SCALE GENOMIC DNA]</scope>
    <source>
        <strain evidence="2 3">3/211</strain>
    </source>
</reference>
<evidence type="ECO:0000313" key="2">
    <source>
        <dbReference type="EMBL" id="CCQ92050.1"/>
    </source>
</evidence>
<dbReference type="Gene3D" id="3.40.50.12780">
    <property type="entry name" value="N-terminal domain of ligase-like"/>
    <property type="match status" value="1"/>
</dbReference>
<name>M1YNF9_NITG3</name>